<evidence type="ECO:0000256" key="1">
    <source>
        <dbReference type="SAM" id="MobiDB-lite"/>
    </source>
</evidence>
<evidence type="ECO:0000313" key="3">
    <source>
        <dbReference type="Proteomes" id="UP001219525"/>
    </source>
</evidence>
<gene>
    <name evidence="2" type="ORF">GGX14DRAFT_408567</name>
</gene>
<protein>
    <submittedName>
        <fullName evidence="2">Uncharacterized protein</fullName>
    </submittedName>
</protein>
<keyword evidence="3" id="KW-1185">Reference proteome</keyword>
<name>A0AAD6UL06_9AGAR</name>
<feature type="compositionally biased region" description="Polar residues" evidence="1">
    <location>
        <begin position="17"/>
        <end position="31"/>
    </location>
</feature>
<dbReference type="EMBL" id="JARJCW010000167">
    <property type="protein sequence ID" value="KAJ7189757.1"/>
    <property type="molecule type" value="Genomic_DNA"/>
</dbReference>
<dbReference type="Proteomes" id="UP001219525">
    <property type="component" value="Unassembled WGS sequence"/>
</dbReference>
<comment type="caution">
    <text evidence="2">The sequence shown here is derived from an EMBL/GenBank/DDBJ whole genome shotgun (WGS) entry which is preliminary data.</text>
</comment>
<reference evidence="2" key="1">
    <citation type="submission" date="2023-03" db="EMBL/GenBank/DDBJ databases">
        <title>Massive genome expansion in bonnet fungi (Mycena s.s.) driven by repeated elements and novel gene families across ecological guilds.</title>
        <authorList>
            <consortium name="Lawrence Berkeley National Laboratory"/>
            <person name="Harder C.B."/>
            <person name="Miyauchi S."/>
            <person name="Viragh M."/>
            <person name="Kuo A."/>
            <person name="Thoen E."/>
            <person name="Andreopoulos B."/>
            <person name="Lu D."/>
            <person name="Skrede I."/>
            <person name="Drula E."/>
            <person name="Henrissat B."/>
            <person name="Morin E."/>
            <person name="Kohler A."/>
            <person name="Barry K."/>
            <person name="LaButti K."/>
            <person name="Morin E."/>
            <person name="Salamov A."/>
            <person name="Lipzen A."/>
            <person name="Mereny Z."/>
            <person name="Hegedus B."/>
            <person name="Baldrian P."/>
            <person name="Stursova M."/>
            <person name="Weitz H."/>
            <person name="Taylor A."/>
            <person name="Grigoriev I.V."/>
            <person name="Nagy L.G."/>
            <person name="Martin F."/>
            <person name="Kauserud H."/>
        </authorList>
    </citation>
    <scope>NUCLEOTIDE SEQUENCE</scope>
    <source>
        <strain evidence="2">9144</strain>
    </source>
</reference>
<evidence type="ECO:0000313" key="2">
    <source>
        <dbReference type="EMBL" id="KAJ7189757.1"/>
    </source>
</evidence>
<accession>A0AAD6UL06</accession>
<organism evidence="2 3">
    <name type="scientific">Mycena pura</name>
    <dbReference type="NCBI Taxonomy" id="153505"/>
    <lineage>
        <taxon>Eukaryota</taxon>
        <taxon>Fungi</taxon>
        <taxon>Dikarya</taxon>
        <taxon>Basidiomycota</taxon>
        <taxon>Agaricomycotina</taxon>
        <taxon>Agaricomycetes</taxon>
        <taxon>Agaricomycetidae</taxon>
        <taxon>Agaricales</taxon>
        <taxon>Marasmiineae</taxon>
        <taxon>Mycenaceae</taxon>
        <taxon>Mycena</taxon>
    </lineage>
</organism>
<dbReference type="AlphaFoldDB" id="A0AAD6UL06"/>
<proteinExistence type="predicted"/>
<sequence>MPGCRGGRPVRKGNGGPQTEASRNQSISSKTGVGGWVSKFVEVELEERFEDTALSVRRQVDGQAAVLIRSCQGEPISAAGSGTLISGSSCLGFQMIKNYFYIRWSVSTGFGVSRCVNPYGDACSESLCGLSAAC</sequence>
<feature type="region of interest" description="Disordered" evidence="1">
    <location>
        <begin position="1"/>
        <end position="32"/>
    </location>
</feature>